<comment type="catalytic activity">
    <reaction evidence="5">
        <text>adenosine(37) in tRNA + dimethylallyl diphosphate = N(6)-dimethylallyladenosine(37) in tRNA + diphosphate</text>
        <dbReference type="Rhea" id="RHEA:26482"/>
        <dbReference type="Rhea" id="RHEA-COMP:10162"/>
        <dbReference type="Rhea" id="RHEA-COMP:10375"/>
        <dbReference type="ChEBI" id="CHEBI:33019"/>
        <dbReference type="ChEBI" id="CHEBI:57623"/>
        <dbReference type="ChEBI" id="CHEBI:74411"/>
        <dbReference type="ChEBI" id="CHEBI:74415"/>
        <dbReference type="EC" id="2.5.1.75"/>
    </reaction>
</comment>
<evidence type="ECO:0000256" key="6">
    <source>
        <dbReference type="RuleBase" id="RU003785"/>
    </source>
</evidence>
<reference evidence="7 8" key="1">
    <citation type="journal article" date="2015" name="Fungal Genet. Biol.">
        <title>Evolution of novel wood decay mechanisms in Agaricales revealed by the genome sequences of Fistulina hepatica and Cylindrobasidium torrendii.</title>
        <authorList>
            <person name="Floudas D."/>
            <person name="Held B.W."/>
            <person name="Riley R."/>
            <person name="Nagy L.G."/>
            <person name="Koehler G."/>
            <person name="Ransdell A.S."/>
            <person name="Younus H."/>
            <person name="Chow J."/>
            <person name="Chiniquy J."/>
            <person name="Lipzen A."/>
            <person name="Tritt A."/>
            <person name="Sun H."/>
            <person name="Haridas S."/>
            <person name="LaButti K."/>
            <person name="Ohm R.A."/>
            <person name="Kues U."/>
            <person name="Blanchette R.A."/>
            <person name="Grigoriev I.V."/>
            <person name="Minto R.E."/>
            <person name="Hibbett D.S."/>
        </authorList>
    </citation>
    <scope>NUCLEOTIDE SEQUENCE [LARGE SCALE GENOMIC DNA]</scope>
    <source>
        <strain evidence="7 8">ATCC 64428</strain>
    </source>
</reference>
<dbReference type="GO" id="GO:0005739">
    <property type="term" value="C:mitochondrion"/>
    <property type="evidence" value="ECO:0007669"/>
    <property type="project" value="TreeGrafter"/>
</dbReference>
<dbReference type="Gene3D" id="1.10.20.140">
    <property type="match status" value="1"/>
</dbReference>
<dbReference type="GO" id="GO:0052381">
    <property type="term" value="F:tRNA dimethylallyltransferase activity"/>
    <property type="evidence" value="ECO:0007669"/>
    <property type="project" value="UniProtKB-EC"/>
</dbReference>
<name>A0A0D7ADD2_9AGAR</name>
<keyword evidence="8" id="KW-1185">Reference proteome</keyword>
<dbReference type="GO" id="GO:0005524">
    <property type="term" value="F:ATP binding"/>
    <property type="evidence" value="ECO:0007669"/>
    <property type="project" value="UniProtKB-KW"/>
</dbReference>
<evidence type="ECO:0000313" key="7">
    <source>
        <dbReference type="EMBL" id="KIY48715.1"/>
    </source>
</evidence>
<keyword evidence="5" id="KW-0819">tRNA processing</keyword>
<evidence type="ECO:0000256" key="1">
    <source>
        <dbReference type="ARBA" id="ARBA00005842"/>
    </source>
</evidence>
<protein>
    <recommendedName>
        <fullName evidence="5">tRNA dimethylallyltransferase</fullName>
        <ecNumber evidence="5">2.5.1.75</ecNumber>
    </recommendedName>
</protein>
<accession>A0A0D7ADD2</accession>
<dbReference type="HAMAP" id="MF_00185">
    <property type="entry name" value="IPP_trans"/>
    <property type="match status" value="1"/>
</dbReference>
<dbReference type="GO" id="GO:0006400">
    <property type="term" value="P:tRNA modification"/>
    <property type="evidence" value="ECO:0007669"/>
    <property type="project" value="TreeGrafter"/>
</dbReference>
<dbReference type="InterPro" id="IPR018022">
    <property type="entry name" value="IPT"/>
</dbReference>
<keyword evidence="3 6" id="KW-0547">Nucleotide-binding</keyword>
<dbReference type="EMBL" id="KN881821">
    <property type="protein sequence ID" value="KIY48715.1"/>
    <property type="molecule type" value="Genomic_DNA"/>
</dbReference>
<organism evidence="7 8">
    <name type="scientific">Fistulina hepatica ATCC 64428</name>
    <dbReference type="NCBI Taxonomy" id="1128425"/>
    <lineage>
        <taxon>Eukaryota</taxon>
        <taxon>Fungi</taxon>
        <taxon>Dikarya</taxon>
        <taxon>Basidiomycota</taxon>
        <taxon>Agaricomycotina</taxon>
        <taxon>Agaricomycetes</taxon>
        <taxon>Agaricomycetidae</taxon>
        <taxon>Agaricales</taxon>
        <taxon>Fistulinaceae</taxon>
        <taxon>Fistulina</taxon>
    </lineage>
</organism>
<evidence type="ECO:0000256" key="4">
    <source>
        <dbReference type="ARBA" id="ARBA00022840"/>
    </source>
</evidence>
<dbReference type="EC" id="2.5.1.75" evidence="5"/>
<keyword evidence="4 6" id="KW-0067">ATP-binding</keyword>
<dbReference type="OrthoDB" id="775260at2759"/>
<sequence length="409" mass="45830">MSFRPLIAVCGTTGVGKSQLAIDLALYLKNKFHGENGWKGARIINSDAMQVYAGLDVLTNKMPESEQAGVEHLLMGFKHPGEQYVVGQWVKDAMTAVTTMHARKEIPIVVGGTSYWLQHLLFSDRLLHKGVEGTAPQADDGLQHAINSLPHNLRDLYDNLSERELPASADLPENAFAMHELLNALDPAMAARWHWKDTRKVLRSLCIVKESGRRPSEILREQARTASLSRYDSLCFWVHADRDVLNERLCMRVDKMLEQGLLDEVRTLMALAKEDADEDASTSSSGADQSKEFTSSIYQSIGYREFHGYLSTLTGHPDASDKKYQEAAENMKISTRQYARRQVSWIRNKLIPAIQLDAESWAANVRDPAVRITSDFLCGRPMESPLSSDTARELLTVKSLPSKYVLCPL</sequence>
<dbReference type="PANTHER" id="PTHR11088:SF89">
    <property type="entry name" value="TRNA DIMETHYLALLYLTRANSFERASE"/>
    <property type="match status" value="1"/>
</dbReference>
<keyword evidence="2 6" id="KW-0808">Transferase</keyword>
<evidence type="ECO:0000256" key="5">
    <source>
        <dbReference type="RuleBase" id="RU003783"/>
    </source>
</evidence>
<dbReference type="PANTHER" id="PTHR11088">
    <property type="entry name" value="TRNA DIMETHYLALLYLTRANSFERASE"/>
    <property type="match status" value="1"/>
</dbReference>
<dbReference type="Gene3D" id="3.40.50.300">
    <property type="entry name" value="P-loop containing nucleotide triphosphate hydrolases"/>
    <property type="match status" value="1"/>
</dbReference>
<evidence type="ECO:0000256" key="3">
    <source>
        <dbReference type="ARBA" id="ARBA00022741"/>
    </source>
</evidence>
<comment type="similarity">
    <text evidence="1 6">Belongs to the IPP transferase family.</text>
</comment>
<evidence type="ECO:0000313" key="8">
    <source>
        <dbReference type="Proteomes" id="UP000054144"/>
    </source>
</evidence>
<dbReference type="SUPFAM" id="SSF52540">
    <property type="entry name" value="P-loop containing nucleoside triphosphate hydrolases"/>
    <property type="match status" value="1"/>
</dbReference>
<dbReference type="NCBIfam" id="TIGR00174">
    <property type="entry name" value="miaA"/>
    <property type="match status" value="1"/>
</dbReference>
<dbReference type="Pfam" id="PF01715">
    <property type="entry name" value="IPPT"/>
    <property type="match status" value="1"/>
</dbReference>
<dbReference type="AlphaFoldDB" id="A0A0D7ADD2"/>
<proteinExistence type="inferred from homology"/>
<evidence type="ECO:0000256" key="2">
    <source>
        <dbReference type="ARBA" id="ARBA00022679"/>
    </source>
</evidence>
<dbReference type="InterPro" id="IPR039657">
    <property type="entry name" value="Dimethylallyltransferase"/>
</dbReference>
<dbReference type="Proteomes" id="UP000054144">
    <property type="component" value="Unassembled WGS sequence"/>
</dbReference>
<gene>
    <name evidence="7" type="ORF">FISHEDRAFT_42807</name>
</gene>
<dbReference type="InterPro" id="IPR027417">
    <property type="entry name" value="P-loop_NTPase"/>
</dbReference>